<dbReference type="Pfam" id="PF26099">
    <property type="entry name" value="DUF8034"/>
    <property type="match status" value="1"/>
</dbReference>
<dbReference type="Proteomes" id="UP000230790">
    <property type="component" value="Unassembled WGS sequence"/>
</dbReference>
<name>A0A2M8QC40_9CHLR</name>
<evidence type="ECO:0000313" key="1">
    <source>
        <dbReference type="EMBL" id="PJF47359.1"/>
    </source>
</evidence>
<dbReference type="AlphaFoldDB" id="A0A2M8QC40"/>
<dbReference type="EMBL" id="PGTN01000053">
    <property type="protein sequence ID" value="PJF47359.1"/>
    <property type="molecule type" value="Genomic_DNA"/>
</dbReference>
<evidence type="ECO:0000313" key="2">
    <source>
        <dbReference type="Proteomes" id="UP000230790"/>
    </source>
</evidence>
<sequence length="642" mass="72675">MHMITASTPCAQPPAWALKQRRLFDAMRAAAQIYLDKYTREDGTLIWATTWPDMRDGVDDFYEAFVNWPLLYLLGGDDWFLETAQREWDAITRQLTALGPVLNEYERGYDQFHQSEHYTYFYFLCLADPTHAQNVARARRFAELYVDPRAGNYDPVHKLIRAPHNGSGGPRWGFFDSEDRAWTYGDWMQPYGLPFDDVPGVNTLDDLRDPVLARRMGEATHQRYGKGDVAANLGVTSLIANAWLLTGEPRYGDWLVEYVGAWMARAEANGGLIPDNVGLSGRVGEYLDGKWYGGLYGWQWPHGFYNLAMATLVAAAAAFLATGDARYFDLPRWQMDGVWSRRAVLPLREVKRSSLGHHWVGQLVASGDSNAGHYAGRLDVQDRADESQEAPMCVVPYRHGDRGWFDYQPLSPVYPAALWNLTRSDADWARLAELRQTERYDWRQVISFRGKEDAGHEQPWLCFLQGENPDYPERILDVALEQVAQRLQSIEEDRADLTTVNIHHWQVRNPVTTEALVQLTLGAPQPIYNGGLLIAPLRYFDGQRRRPGLPPDVAALVERSEATRLVVRLVNTNSSMQREVIVQAGAFGEHRWDAAAHGARSGNIAREPIGATRFAVALPPASEIRLELTMTRNVNPPTYPTV</sequence>
<reference evidence="1 2" key="1">
    <citation type="submission" date="2017-11" db="EMBL/GenBank/DDBJ databases">
        <title>Evolution of Phototrophy in the Chloroflexi Phylum Driven by Horizontal Gene Transfer.</title>
        <authorList>
            <person name="Ward L.M."/>
            <person name="Hemp J."/>
            <person name="Shih P.M."/>
            <person name="Mcglynn S.E."/>
            <person name="Fischer W."/>
        </authorList>
    </citation>
    <scope>NUCLEOTIDE SEQUENCE [LARGE SCALE GENOMIC DNA]</scope>
    <source>
        <strain evidence="1">JP3_7</strain>
    </source>
</reference>
<dbReference type="InterPro" id="IPR058347">
    <property type="entry name" value="DUF8034"/>
</dbReference>
<comment type="caution">
    <text evidence="1">The sequence shown here is derived from an EMBL/GenBank/DDBJ whole genome shotgun (WGS) entry which is preliminary data.</text>
</comment>
<gene>
    <name evidence="1" type="ORF">CUN48_09145</name>
</gene>
<organism evidence="1 2">
    <name type="scientific">Candidatus Thermofonsia Clade 3 bacterium</name>
    <dbReference type="NCBI Taxonomy" id="2364212"/>
    <lineage>
        <taxon>Bacteria</taxon>
        <taxon>Bacillati</taxon>
        <taxon>Chloroflexota</taxon>
        <taxon>Candidatus Thermofontia</taxon>
        <taxon>Candidatus Thermofonsia Clade 3</taxon>
    </lineage>
</organism>
<proteinExistence type="predicted"/>
<protein>
    <submittedName>
        <fullName evidence="1">Uncharacterized protein</fullName>
    </submittedName>
</protein>
<accession>A0A2M8QC40</accession>